<evidence type="ECO:0000313" key="1">
    <source>
        <dbReference type="EMBL" id="STW40755.1"/>
    </source>
</evidence>
<dbReference type="EMBL" id="UGNC01000004">
    <property type="protein sequence ID" value="STW40755.1"/>
    <property type="molecule type" value="Genomic_DNA"/>
</dbReference>
<organism evidence="1 2">
    <name type="scientific">Klebsiella pneumoniae</name>
    <dbReference type="NCBI Taxonomy" id="573"/>
    <lineage>
        <taxon>Bacteria</taxon>
        <taxon>Pseudomonadati</taxon>
        <taxon>Pseudomonadota</taxon>
        <taxon>Gammaproteobacteria</taxon>
        <taxon>Enterobacterales</taxon>
        <taxon>Enterobacteriaceae</taxon>
        <taxon>Klebsiella/Raoultella group</taxon>
        <taxon>Klebsiella</taxon>
        <taxon>Klebsiella pneumoniae complex</taxon>
    </lineage>
</organism>
<sequence length="50" mass="5455">MSQITLKTSASAEQTASSPLAWLSAGRIWRHHPAGHRPVWLGESGIFNRG</sequence>
<dbReference type="AlphaFoldDB" id="A0A378F947"/>
<dbReference type="Proteomes" id="UP000255167">
    <property type="component" value="Unassembled WGS sequence"/>
</dbReference>
<reference evidence="1 2" key="1">
    <citation type="submission" date="2018-06" db="EMBL/GenBank/DDBJ databases">
        <authorList>
            <consortium name="Pathogen Informatics"/>
            <person name="Doyle S."/>
        </authorList>
    </citation>
    <scope>NUCLEOTIDE SEQUENCE [LARGE SCALE GENOMIC DNA]</scope>
    <source>
        <strain evidence="1 2">NCTC9617</strain>
    </source>
</reference>
<evidence type="ECO:0000313" key="2">
    <source>
        <dbReference type="Proteomes" id="UP000255167"/>
    </source>
</evidence>
<gene>
    <name evidence="1" type="ORF">NCTC9617_02299</name>
</gene>
<name>A0A378F947_KLEPN</name>
<accession>A0A378F947</accession>
<protein>
    <submittedName>
        <fullName evidence="1">Ribose ABC transporter permease RbsC</fullName>
    </submittedName>
</protein>
<proteinExistence type="predicted"/>